<comment type="caution">
    <text evidence="1">The sequence shown here is derived from an EMBL/GenBank/DDBJ whole genome shotgun (WGS) entry which is preliminary data.</text>
</comment>
<protein>
    <recommendedName>
        <fullName evidence="3">Glycosyltransferase family 92 protein</fullName>
    </recommendedName>
</protein>
<evidence type="ECO:0000313" key="1">
    <source>
        <dbReference type="EMBL" id="CAK9031734.1"/>
    </source>
</evidence>
<name>A0ABP0L0G6_9DINO</name>
<dbReference type="EMBL" id="CAXAMN010010435">
    <property type="protein sequence ID" value="CAK9031734.1"/>
    <property type="molecule type" value="Genomic_DNA"/>
</dbReference>
<proteinExistence type="predicted"/>
<evidence type="ECO:0008006" key="3">
    <source>
        <dbReference type="Google" id="ProtNLM"/>
    </source>
</evidence>
<reference evidence="1 2" key="1">
    <citation type="submission" date="2024-02" db="EMBL/GenBank/DDBJ databases">
        <authorList>
            <person name="Chen Y."/>
            <person name="Shah S."/>
            <person name="Dougan E. K."/>
            <person name="Thang M."/>
            <person name="Chan C."/>
        </authorList>
    </citation>
    <scope>NUCLEOTIDE SEQUENCE [LARGE SCALE GENOMIC DNA]</scope>
</reference>
<organism evidence="1 2">
    <name type="scientific">Durusdinium trenchii</name>
    <dbReference type="NCBI Taxonomy" id="1381693"/>
    <lineage>
        <taxon>Eukaryota</taxon>
        <taxon>Sar</taxon>
        <taxon>Alveolata</taxon>
        <taxon>Dinophyceae</taxon>
        <taxon>Suessiales</taxon>
        <taxon>Symbiodiniaceae</taxon>
        <taxon>Durusdinium</taxon>
    </lineage>
</organism>
<keyword evidence="2" id="KW-1185">Reference proteome</keyword>
<gene>
    <name evidence="1" type="ORF">CCMP2556_LOCUS18390</name>
</gene>
<accession>A0ABP0L0G6</accession>
<dbReference type="Proteomes" id="UP001642484">
    <property type="component" value="Unassembled WGS sequence"/>
</dbReference>
<sequence>MSTPRETILPLLGLVSVLTVAICGYGDLQKLLQKGANGQTHGAQLEQTVLHHEDDDTNFSSKFDATQGHTDTFAVLSRMWRGDLPHLESWLRHYILHLAVQRVYGVVTDPDDLTDLRALILRAGFRDQVKLFSEPISEDSVNTAVFDPAQIAETFVLSVDTDEFAVLPVGESLQSFTASEPLADFFQMVWRYAPSDTMGEQFTPRIGILCKNYGKPMFRTRRFQKFNNTPHFIFCEPPKELEEEGMMGMQMYSMDERNCRRAQKSLALMHFWYRGVYDALLRQSAGHTTGDFSDRNTGVEVVLDELRHGILPQRLKHLAVGTVCEDLLETTTNSERSKFREIYGEDNTSFRLEVFINQTEAIDQLDFLGIDEELRMRAVEKYHQFKAAFAKHFEKIVCEPLKFCTVPITPSMLLAKSLTVEGMQNFDEPCKFFFFPDFNHSA</sequence>
<evidence type="ECO:0000313" key="2">
    <source>
        <dbReference type="Proteomes" id="UP001642484"/>
    </source>
</evidence>